<feature type="region of interest" description="Disordered" evidence="1">
    <location>
        <begin position="179"/>
        <end position="258"/>
    </location>
</feature>
<dbReference type="VEuPathDB" id="FungiDB:SAPIO_CDS2402"/>
<gene>
    <name evidence="3" type="ORF">SAPIO_CDS2402</name>
</gene>
<dbReference type="GeneID" id="27721474"/>
<dbReference type="AlphaFoldDB" id="A0A084GCE8"/>
<sequence>MTLFSALFLLTLSTSSVIAHIVPLGSISIAPRDHQPDSETIAAWETTGSRFSYFDHSDPQRCVRPCVKYCKDVEHKGGPKLDDVLCAVFLSAFDTNIQTGLLLVPGGIEEEIASNGVRLAVQGAKTFTENGGDAANFFGGWVGPACHMPNWNSDVLSMIFGVLNNAPDSTGTSIGCVQKNKAACRKPDRKPDPPPKSKGPDDKPKTEDPPSPTSKPSEPDKTSKVATSTSKSTTKNACAAKSTSKPNHGTKRTDDSGILDLLRAPTGRAAELITQFRNSARKPSGQTSKRNLEHDNLKPRTGPPAGYMEVVPSSMNFTQDGRPNVWSRDYGTCPEVVLVGKPKSSNHYKGNLLHMSLGESGEGFFKVRQAFNGLIDAVTLDGMTDMRGWL</sequence>
<evidence type="ECO:0000313" key="4">
    <source>
        <dbReference type="Proteomes" id="UP000028545"/>
    </source>
</evidence>
<dbReference type="OrthoDB" id="73875at2759"/>
<feature type="compositionally biased region" description="Low complexity" evidence="1">
    <location>
        <begin position="224"/>
        <end position="245"/>
    </location>
</feature>
<evidence type="ECO:0000313" key="3">
    <source>
        <dbReference type="EMBL" id="KEZ45010.1"/>
    </source>
</evidence>
<proteinExistence type="predicted"/>
<comment type="caution">
    <text evidence="3">The sequence shown here is derived from an EMBL/GenBank/DDBJ whole genome shotgun (WGS) entry which is preliminary data.</text>
</comment>
<dbReference type="RefSeq" id="XP_016644809.1">
    <property type="nucleotide sequence ID" value="XM_016785433.1"/>
</dbReference>
<feature type="compositionally biased region" description="Basic and acidic residues" evidence="1">
    <location>
        <begin position="185"/>
        <end position="208"/>
    </location>
</feature>
<accession>A0A084GCE8</accession>
<name>A0A084GCE8_PSEDA</name>
<evidence type="ECO:0000256" key="2">
    <source>
        <dbReference type="SAM" id="SignalP"/>
    </source>
</evidence>
<keyword evidence="2" id="KW-0732">Signal</keyword>
<protein>
    <submittedName>
        <fullName evidence="3">Uncharacterized protein</fullName>
    </submittedName>
</protein>
<dbReference type="Proteomes" id="UP000028545">
    <property type="component" value="Unassembled WGS sequence"/>
</dbReference>
<dbReference type="KEGG" id="sapo:SAPIO_CDS2402"/>
<dbReference type="EMBL" id="JOWA01000086">
    <property type="protein sequence ID" value="KEZ45010.1"/>
    <property type="molecule type" value="Genomic_DNA"/>
</dbReference>
<keyword evidence="4" id="KW-1185">Reference proteome</keyword>
<reference evidence="3 4" key="1">
    <citation type="journal article" date="2014" name="Genome Announc.">
        <title>Draft genome sequence of the pathogenic fungus Scedosporium apiospermum.</title>
        <authorList>
            <person name="Vandeputte P."/>
            <person name="Ghamrawi S."/>
            <person name="Rechenmann M."/>
            <person name="Iltis A."/>
            <person name="Giraud S."/>
            <person name="Fleury M."/>
            <person name="Thornton C."/>
            <person name="Delhaes L."/>
            <person name="Meyer W."/>
            <person name="Papon N."/>
            <person name="Bouchara J.P."/>
        </authorList>
    </citation>
    <scope>NUCLEOTIDE SEQUENCE [LARGE SCALE GENOMIC DNA]</scope>
    <source>
        <strain evidence="3 4">IHEM 14462</strain>
    </source>
</reference>
<feature type="chain" id="PRO_5001775583" evidence="2">
    <location>
        <begin position="20"/>
        <end position="390"/>
    </location>
</feature>
<feature type="signal peptide" evidence="2">
    <location>
        <begin position="1"/>
        <end position="19"/>
    </location>
</feature>
<evidence type="ECO:0000256" key="1">
    <source>
        <dbReference type="SAM" id="MobiDB-lite"/>
    </source>
</evidence>
<organism evidence="3 4">
    <name type="scientific">Pseudallescheria apiosperma</name>
    <name type="common">Scedosporium apiospermum</name>
    <dbReference type="NCBI Taxonomy" id="563466"/>
    <lineage>
        <taxon>Eukaryota</taxon>
        <taxon>Fungi</taxon>
        <taxon>Dikarya</taxon>
        <taxon>Ascomycota</taxon>
        <taxon>Pezizomycotina</taxon>
        <taxon>Sordariomycetes</taxon>
        <taxon>Hypocreomycetidae</taxon>
        <taxon>Microascales</taxon>
        <taxon>Microascaceae</taxon>
        <taxon>Scedosporium</taxon>
    </lineage>
</organism>
<dbReference type="HOGENOM" id="CLU_708143_0_0_1"/>
<feature type="region of interest" description="Disordered" evidence="1">
    <location>
        <begin position="275"/>
        <end position="304"/>
    </location>
</feature>